<keyword evidence="10 16" id="KW-1133">Transmembrane helix</keyword>
<organism evidence="18 19">
    <name type="scientific">Idiomarina piscisalsi</name>
    <dbReference type="NCBI Taxonomy" id="1096243"/>
    <lineage>
        <taxon>Bacteria</taxon>
        <taxon>Pseudomonadati</taxon>
        <taxon>Pseudomonadota</taxon>
        <taxon>Gammaproteobacteria</taxon>
        <taxon>Alteromonadales</taxon>
        <taxon>Idiomarinaceae</taxon>
        <taxon>Idiomarina</taxon>
    </lineage>
</organism>
<evidence type="ECO:0000256" key="16">
    <source>
        <dbReference type="HAMAP-Rule" id="MF_00404"/>
    </source>
</evidence>
<evidence type="ECO:0000256" key="7">
    <source>
        <dbReference type="ARBA" id="ARBA00022475"/>
    </source>
</evidence>
<comment type="similarity">
    <text evidence="4 16 17">Belongs to the OadG family.</text>
</comment>
<reference evidence="18 19" key="1">
    <citation type="journal article" date="2011" name="Front. Microbiol.">
        <title>Genomic signatures of strain selection and enhancement in Bacillus atrophaeus var. globigii, a historical biowarfare simulant.</title>
        <authorList>
            <person name="Gibbons H.S."/>
            <person name="Broomall S.M."/>
            <person name="McNew L.A."/>
            <person name="Daligault H."/>
            <person name="Chapman C."/>
            <person name="Bruce D."/>
            <person name="Karavis M."/>
            <person name="Krepps M."/>
            <person name="McGregor P.A."/>
            <person name="Hong C."/>
            <person name="Park K.H."/>
            <person name="Akmal A."/>
            <person name="Feldman A."/>
            <person name="Lin J.S."/>
            <person name="Chang W.E."/>
            <person name="Higgs B.W."/>
            <person name="Demirev P."/>
            <person name="Lindquist J."/>
            <person name="Liem A."/>
            <person name="Fochler E."/>
            <person name="Read T.D."/>
            <person name="Tapia R."/>
            <person name="Johnson S."/>
            <person name="Bishop-Lilly K.A."/>
            <person name="Detter C."/>
            <person name="Han C."/>
            <person name="Sozhamannan S."/>
            <person name="Rosenzweig C.N."/>
            <person name="Skowronski E.W."/>
        </authorList>
    </citation>
    <scope>NUCLEOTIDE SEQUENCE [LARGE SCALE GENOMIC DNA]</scope>
    <source>
        <strain evidence="18 19">TPS4-2</strain>
    </source>
</reference>
<keyword evidence="12 16" id="KW-0406">Ion transport</keyword>
<comment type="function">
    <text evidence="2 16 17">Catalyzes the decarboxylation of oxaloacetate coupled to Na(+) translocation.</text>
</comment>
<sequence length="87" mass="9308">MQELLTQAAQLMLVGMGAVIVFLCILVVCMAVMKRLIPTPTPAPEALSQTRSDVLAGTSPKEIAAITAAVHQYRQSHSAAENKEMSK</sequence>
<dbReference type="RefSeq" id="WP_126751664.1">
    <property type="nucleotide sequence ID" value="NZ_JBHUMT010000016.1"/>
</dbReference>
<comment type="cofactor">
    <cofactor evidence="1 16 17">
        <name>Na(+)</name>
        <dbReference type="ChEBI" id="CHEBI:29101"/>
    </cofactor>
</comment>
<dbReference type="Proteomes" id="UP000288361">
    <property type="component" value="Unassembled WGS sequence"/>
</dbReference>
<dbReference type="NCBIfam" id="NF003004">
    <property type="entry name" value="PRK03814.1"/>
    <property type="match status" value="1"/>
</dbReference>
<keyword evidence="7 16" id="KW-1003">Cell membrane</keyword>
<dbReference type="InterPro" id="IPR023424">
    <property type="entry name" value="OadG"/>
</dbReference>
<comment type="catalytic activity">
    <reaction evidence="15 16 17">
        <text>oxaloacetate + 2 Na(+)(in) + H(+) = pyruvate + 2 Na(+)(out) + CO2</text>
        <dbReference type="Rhea" id="RHEA:57724"/>
        <dbReference type="ChEBI" id="CHEBI:15361"/>
        <dbReference type="ChEBI" id="CHEBI:15378"/>
        <dbReference type="ChEBI" id="CHEBI:16452"/>
        <dbReference type="ChEBI" id="CHEBI:16526"/>
        <dbReference type="ChEBI" id="CHEBI:29101"/>
        <dbReference type="EC" id="7.2.4.2"/>
    </reaction>
</comment>
<keyword evidence="11 16" id="KW-0915">Sodium</keyword>
<dbReference type="GO" id="GO:0015081">
    <property type="term" value="F:sodium ion transmembrane transporter activity"/>
    <property type="evidence" value="ECO:0007669"/>
    <property type="project" value="UniProtKB-UniRule"/>
</dbReference>
<evidence type="ECO:0000256" key="17">
    <source>
        <dbReference type="RuleBase" id="RU004278"/>
    </source>
</evidence>
<evidence type="ECO:0000256" key="1">
    <source>
        <dbReference type="ARBA" id="ARBA00001959"/>
    </source>
</evidence>
<comment type="subcellular location">
    <subcellularLocation>
        <location evidence="3 16 17">Cell membrane</location>
        <topology evidence="3 16 17">Single-pass membrane protein</topology>
    </subcellularLocation>
</comment>
<evidence type="ECO:0000256" key="5">
    <source>
        <dbReference type="ARBA" id="ARBA00011869"/>
    </source>
</evidence>
<gene>
    <name evidence="16" type="primary">oadG</name>
    <name evidence="18" type="ORF">CWI73_04065</name>
</gene>
<proteinExistence type="inferred from homology"/>
<keyword evidence="13 16" id="KW-0472">Membrane</keyword>
<evidence type="ECO:0000256" key="6">
    <source>
        <dbReference type="ARBA" id="ARBA00022448"/>
    </source>
</evidence>
<dbReference type="EMBL" id="PIQA01000001">
    <property type="protein sequence ID" value="RUO68041.1"/>
    <property type="molecule type" value="Genomic_DNA"/>
</dbReference>
<dbReference type="GO" id="GO:0005886">
    <property type="term" value="C:plasma membrane"/>
    <property type="evidence" value="ECO:0007669"/>
    <property type="project" value="UniProtKB-SubCell"/>
</dbReference>
<evidence type="ECO:0000256" key="13">
    <source>
        <dbReference type="ARBA" id="ARBA00023136"/>
    </source>
</evidence>
<evidence type="ECO:0000256" key="11">
    <source>
        <dbReference type="ARBA" id="ARBA00023053"/>
    </source>
</evidence>
<protein>
    <recommendedName>
        <fullName evidence="16">Probable oxaloacetate decarboxylase gamma chain</fullName>
        <ecNumber evidence="16">7.2.4.2</ecNumber>
    </recommendedName>
</protein>
<keyword evidence="6 16" id="KW-0813">Transport</keyword>
<evidence type="ECO:0000256" key="12">
    <source>
        <dbReference type="ARBA" id="ARBA00023065"/>
    </source>
</evidence>
<evidence type="ECO:0000256" key="8">
    <source>
        <dbReference type="ARBA" id="ARBA00022692"/>
    </source>
</evidence>
<evidence type="ECO:0000256" key="14">
    <source>
        <dbReference type="ARBA" id="ARBA00023201"/>
    </source>
</evidence>
<dbReference type="HAMAP" id="MF_00404">
    <property type="entry name" value="OadG"/>
    <property type="match status" value="1"/>
</dbReference>
<evidence type="ECO:0000256" key="15">
    <source>
        <dbReference type="ARBA" id="ARBA00048176"/>
    </source>
</evidence>
<feature type="transmembrane region" description="Helical" evidence="16 17">
    <location>
        <begin position="12"/>
        <end position="33"/>
    </location>
</feature>
<evidence type="ECO:0000313" key="18">
    <source>
        <dbReference type="EMBL" id="RUO68041.1"/>
    </source>
</evidence>
<keyword evidence="9 16" id="KW-1278">Translocase</keyword>
<dbReference type="GO" id="GO:0015451">
    <property type="term" value="F:decarboxylation-driven active transmembrane transporter activity"/>
    <property type="evidence" value="ECO:0007669"/>
    <property type="project" value="UniProtKB-EC"/>
</dbReference>
<dbReference type="Pfam" id="PF04277">
    <property type="entry name" value="OAD_gamma"/>
    <property type="match status" value="1"/>
</dbReference>
<comment type="caution">
    <text evidence="18">The sequence shown here is derived from an EMBL/GenBank/DDBJ whole genome shotgun (WGS) entry which is preliminary data.</text>
</comment>
<evidence type="ECO:0000256" key="9">
    <source>
        <dbReference type="ARBA" id="ARBA00022967"/>
    </source>
</evidence>
<evidence type="ECO:0000256" key="3">
    <source>
        <dbReference type="ARBA" id="ARBA00004162"/>
    </source>
</evidence>
<keyword evidence="8 16" id="KW-0812">Transmembrane</keyword>
<dbReference type="EC" id="7.2.4.2" evidence="16"/>
<evidence type="ECO:0000256" key="10">
    <source>
        <dbReference type="ARBA" id="ARBA00022989"/>
    </source>
</evidence>
<dbReference type="AlphaFoldDB" id="A0A432YXL8"/>
<evidence type="ECO:0000313" key="19">
    <source>
        <dbReference type="Proteomes" id="UP000288361"/>
    </source>
</evidence>
<accession>A0A432YXL8</accession>
<keyword evidence="14 16" id="KW-0739">Sodium transport</keyword>
<dbReference type="NCBIfam" id="TIGR01195">
    <property type="entry name" value="oadG_fam"/>
    <property type="match status" value="1"/>
</dbReference>
<dbReference type="InterPro" id="IPR005899">
    <property type="entry name" value="Na_pump_deCOase"/>
</dbReference>
<evidence type="ECO:0000256" key="4">
    <source>
        <dbReference type="ARBA" id="ARBA00005844"/>
    </source>
</evidence>
<name>A0A432YXL8_9GAMM</name>
<dbReference type="GO" id="GO:0008948">
    <property type="term" value="F:oxaloacetate decarboxylase activity"/>
    <property type="evidence" value="ECO:0007669"/>
    <property type="project" value="UniProtKB-UniRule"/>
</dbReference>
<evidence type="ECO:0000256" key="2">
    <source>
        <dbReference type="ARBA" id="ARBA00003002"/>
    </source>
</evidence>
<comment type="subunit">
    <text evidence="5 16">Heterotrimer of an alpha, a beta and a gamma subunit.</text>
</comment>
<dbReference type="GO" id="GO:0036376">
    <property type="term" value="P:sodium ion export across plasma membrane"/>
    <property type="evidence" value="ECO:0007669"/>
    <property type="project" value="InterPro"/>
</dbReference>